<comment type="caution">
    <text evidence="5">The sequence shown here is derived from an EMBL/GenBank/DDBJ whole genome shotgun (WGS) entry which is preliminary data.</text>
</comment>
<dbReference type="SUPFAM" id="SSF57959">
    <property type="entry name" value="Leucine zipper domain"/>
    <property type="match status" value="1"/>
</dbReference>
<keyword evidence="3" id="KW-0812">Transmembrane</keyword>
<feature type="region of interest" description="Disordered" evidence="2">
    <location>
        <begin position="59"/>
        <end position="80"/>
    </location>
</feature>
<accession>A0ABQ8YZL8</accession>
<keyword evidence="3" id="KW-1133">Transmembrane helix</keyword>
<evidence type="ECO:0000256" key="1">
    <source>
        <dbReference type="SAM" id="Coils"/>
    </source>
</evidence>
<feature type="coiled-coil region" evidence="1">
    <location>
        <begin position="204"/>
        <end position="266"/>
    </location>
</feature>
<dbReference type="SMART" id="SM00338">
    <property type="entry name" value="BRLZ"/>
    <property type="match status" value="1"/>
</dbReference>
<feature type="compositionally biased region" description="Polar residues" evidence="2">
    <location>
        <begin position="62"/>
        <end position="79"/>
    </location>
</feature>
<evidence type="ECO:0000256" key="2">
    <source>
        <dbReference type="SAM" id="MobiDB-lite"/>
    </source>
</evidence>
<dbReference type="EMBL" id="JAOAOG010000090">
    <property type="protein sequence ID" value="KAJ6249927.1"/>
    <property type="molecule type" value="Genomic_DNA"/>
</dbReference>
<evidence type="ECO:0000256" key="3">
    <source>
        <dbReference type="SAM" id="Phobius"/>
    </source>
</evidence>
<dbReference type="Proteomes" id="UP001150062">
    <property type="component" value="Unassembled WGS sequence"/>
</dbReference>
<feature type="transmembrane region" description="Helical" evidence="3">
    <location>
        <begin position="323"/>
        <end position="343"/>
    </location>
</feature>
<dbReference type="InterPro" id="IPR004827">
    <property type="entry name" value="bZIP"/>
</dbReference>
<evidence type="ECO:0000313" key="5">
    <source>
        <dbReference type="EMBL" id="KAJ6249927.1"/>
    </source>
</evidence>
<organism evidence="5 6">
    <name type="scientific">Anaeramoeba flamelloides</name>
    <dbReference type="NCBI Taxonomy" id="1746091"/>
    <lineage>
        <taxon>Eukaryota</taxon>
        <taxon>Metamonada</taxon>
        <taxon>Anaeramoebidae</taxon>
        <taxon>Anaeramoeba</taxon>
    </lineage>
</organism>
<dbReference type="InterPro" id="IPR046347">
    <property type="entry name" value="bZIP_sf"/>
</dbReference>
<name>A0ABQ8YZL8_9EUKA</name>
<reference evidence="5" key="1">
    <citation type="submission" date="2022-08" db="EMBL/GenBank/DDBJ databases">
        <title>Novel sulfate-reducing endosymbionts in the free-living metamonad Anaeramoeba.</title>
        <authorList>
            <person name="Jerlstrom-Hultqvist J."/>
            <person name="Cepicka I."/>
            <person name="Gallot-Lavallee L."/>
            <person name="Salas-Leiva D."/>
            <person name="Curtis B.A."/>
            <person name="Zahonova K."/>
            <person name="Pipaliya S."/>
            <person name="Dacks J."/>
            <person name="Roger A.J."/>
        </authorList>
    </citation>
    <scope>NUCLEOTIDE SEQUENCE</scope>
    <source>
        <strain evidence="5">Schooner1</strain>
    </source>
</reference>
<keyword evidence="6" id="KW-1185">Reference proteome</keyword>
<feature type="domain" description="BZIP" evidence="4">
    <location>
        <begin position="184"/>
        <end position="248"/>
    </location>
</feature>
<evidence type="ECO:0000259" key="4">
    <source>
        <dbReference type="SMART" id="SM00338"/>
    </source>
</evidence>
<proteinExistence type="predicted"/>
<gene>
    <name evidence="5" type="ORF">M0813_16611</name>
</gene>
<sequence length="439" mass="50492">MNNLLTDQINLFSASTIEENLFQLPVLDLDFDLDSSIFNEFEELPSQQELTKSLEITDEQPNENGFHTIDNFSPKSPNETELVLSPNSFPLPFETDDFFTEHPFEITENDGNIKTNDRKREHSQVEQKIAHTTNIPTLKTEITKIDNRNLNNSITYNSNNNKTLFLGEEELAGTLTRSQIKLLTEEQKKKRKVLKNRISASKCYTKMKQKIVTLDKTVENLKKSKGSLSDKIINAKNERVILLAKQSRLEKEIKKLLQTGQEISERKNQVIGSLRDNLYHFGTIPSQENETTEPLTLPETIIEDVKWKNFKRKLVNNSNNRTGFAMMVVIIAITIVFGNEMIFNKSSTTQTIPLFSNEVESKRGLQTLNFGKYSPKKDKYLGNQNIWIEEIDDTELDEHTEDQIETIPNYFTLSNSYPESAHNGLQDKHQNPDKKIAPF</sequence>
<protein>
    <submittedName>
        <fullName evidence="5">Basic leucine-zipper 70-related</fullName>
    </submittedName>
</protein>
<dbReference type="Gene3D" id="1.20.5.170">
    <property type="match status" value="1"/>
</dbReference>
<evidence type="ECO:0000313" key="6">
    <source>
        <dbReference type="Proteomes" id="UP001150062"/>
    </source>
</evidence>
<keyword evidence="3" id="KW-0472">Membrane</keyword>
<keyword evidence="1" id="KW-0175">Coiled coil</keyword>